<dbReference type="Proteomes" id="UP000663889">
    <property type="component" value="Unassembled WGS sequence"/>
</dbReference>
<dbReference type="AlphaFoldDB" id="A0A814E7Q1"/>
<dbReference type="Proteomes" id="UP000663823">
    <property type="component" value="Unassembled WGS sequence"/>
</dbReference>
<sequence length="350" mass="41099">MDSSTTQNQNSLSTSYHSEPNSQQPKNESFTTIIRPTIKNVEKYKQDSHQRNIFESDFNNLNTKSQELILRTVDKIKKDDSQHVLNTLDESRNIIRSSFEEFKREQDECRRELEEILKHKTTKEIRKENAIPLSIFMRKKRDTDEISDIRSSLATSSTDQNNPQHPTDKAAVLKYLRRRERRKRAEETKQNNQLSDNMLEKQTAELIQKMEGVDIKLKNERERQNEILRALINEKKIKTNNIIQTNEIINQANEAELARQRIEKTHRKKIETRLSAVRHLQNRNPKNIIHVQGNLNENDDEKLNEEQIETTKKSIQLLNNNDEYRQIRSTTTTPVYGNGNTNDKVAAIDI</sequence>
<dbReference type="EMBL" id="CAJOBE010000876">
    <property type="protein sequence ID" value="CAF3694485.1"/>
    <property type="molecule type" value="Genomic_DNA"/>
</dbReference>
<organism evidence="2 6">
    <name type="scientific">Rotaria sordida</name>
    <dbReference type="NCBI Taxonomy" id="392033"/>
    <lineage>
        <taxon>Eukaryota</taxon>
        <taxon>Metazoa</taxon>
        <taxon>Spiralia</taxon>
        <taxon>Gnathifera</taxon>
        <taxon>Rotifera</taxon>
        <taxon>Eurotatoria</taxon>
        <taxon>Bdelloidea</taxon>
        <taxon>Philodinida</taxon>
        <taxon>Philodinidae</taxon>
        <taxon>Rotaria</taxon>
    </lineage>
</organism>
<dbReference type="EMBL" id="CAJOAX010000110">
    <property type="protein sequence ID" value="CAF3511680.1"/>
    <property type="molecule type" value="Genomic_DNA"/>
</dbReference>
<dbReference type="EMBL" id="CAJNOO010000509">
    <property type="protein sequence ID" value="CAF0964212.1"/>
    <property type="molecule type" value="Genomic_DNA"/>
</dbReference>
<protein>
    <submittedName>
        <fullName evidence="2">Uncharacterized protein</fullName>
    </submittedName>
</protein>
<evidence type="ECO:0000313" key="3">
    <source>
        <dbReference type="EMBL" id="CAF1237548.1"/>
    </source>
</evidence>
<reference evidence="2" key="1">
    <citation type="submission" date="2021-02" db="EMBL/GenBank/DDBJ databases">
        <authorList>
            <person name="Nowell W R."/>
        </authorList>
    </citation>
    <scope>NUCLEOTIDE SEQUENCE</scope>
</reference>
<gene>
    <name evidence="5" type="ORF">FNK824_LOCUS8736</name>
    <name evidence="4" type="ORF">OTI717_LOCUS2296</name>
    <name evidence="2" type="ORF">RFH988_LOCUS12283</name>
    <name evidence="3" type="ORF">SEV965_LOCUS23040</name>
</gene>
<name>A0A814E7Q1_9BILA</name>
<evidence type="ECO:0000313" key="4">
    <source>
        <dbReference type="EMBL" id="CAF3511680.1"/>
    </source>
</evidence>
<comment type="caution">
    <text evidence="2">The sequence shown here is derived from an EMBL/GenBank/DDBJ whole genome shotgun (WGS) entry which is preliminary data.</text>
</comment>
<dbReference type="Proteomes" id="UP000663874">
    <property type="component" value="Unassembled WGS sequence"/>
</dbReference>
<accession>A0A814E7Q1</accession>
<feature type="compositionally biased region" description="Low complexity" evidence="1">
    <location>
        <begin position="1"/>
        <end position="15"/>
    </location>
</feature>
<evidence type="ECO:0000256" key="1">
    <source>
        <dbReference type="SAM" id="MobiDB-lite"/>
    </source>
</evidence>
<dbReference type="OrthoDB" id="10033052at2759"/>
<evidence type="ECO:0000313" key="6">
    <source>
        <dbReference type="Proteomes" id="UP000663882"/>
    </source>
</evidence>
<feature type="compositionally biased region" description="Polar residues" evidence="1">
    <location>
        <begin position="16"/>
        <end position="32"/>
    </location>
</feature>
<dbReference type="Proteomes" id="UP000663882">
    <property type="component" value="Unassembled WGS sequence"/>
</dbReference>
<dbReference type="EMBL" id="CAJNOU010001672">
    <property type="protein sequence ID" value="CAF1237548.1"/>
    <property type="molecule type" value="Genomic_DNA"/>
</dbReference>
<evidence type="ECO:0000313" key="5">
    <source>
        <dbReference type="EMBL" id="CAF3694485.1"/>
    </source>
</evidence>
<feature type="region of interest" description="Disordered" evidence="1">
    <location>
        <begin position="1"/>
        <end position="32"/>
    </location>
</feature>
<proteinExistence type="predicted"/>
<evidence type="ECO:0000313" key="2">
    <source>
        <dbReference type="EMBL" id="CAF0964212.1"/>
    </source>
</evidence>